<dbReference type="PANTHER" id="PTHR44757:SF2">
    <property type="entry name" value="BIOFILM ARCHITECTURE MAINTENANCE PROTEIN MBAA"/>
    <property type="match status" value="1"/>
</dbReference>
<dbReference type="SUPFAM" id="SSF141868">
    <property type="entry name" value="EAL domain-like"/>
    <property type="match status" value="1"/>
</dbReference>
<feature type="compositionally biased region" description="Basic and acidic residues" evidence="1">
    <location>
        <begin position="31"/>
        <end position="45"/>
    </location>
</feature>
<name>A0A2U1V5B7_9PROT</name>
<dbReference type="CDD" id="cd01949">
    <property type="entry name" value="GGDEF"/>
    <property type="match status" value="1"/>
</dbReference>
<dbReference type="AlphaFoldDB" id="A0A2U1V5B7"/>
<dbReference type="InterPro" id="IPR001633">
    <property type="entry name" value="EAL_dom"/>
</dbReference>
<dbReference type="SMART" id="SM00052">
    <property type="entry name" value="EAL"/>
    <property type="match status" value="1"/>
</dbReference>
<feature type="region of interest" description="Disordered" evidence="1">
    <location>
        <begin position="1"/>
        <end position="61"/>
    </location>
</feature>
<proteinExistence type="predicted"/>
<evidence type="ECO:0000256" key="1">
    <source>
        <dbReference type="SAM" id="MobiDB-lite"/>
    </source>
</evidence>
<feature type="domain" description="GGDEF" evidence="3">
    <location>
        <begin position="198"/>
        <end position="345"/>
    </location>
</feature>
<dbReference type="PROSITE" id="PS50887">
    <property type="entry name" value="GGDEF"/>
    <property type="match status" value="1"/>
</dbReference>
<dbReference type="InterPro" id="IPR052155">
    <property type="entry name" value="Biofilm_reg_signaling"/>
</dbReference>
<dbReference type="Pfam" id="PF00990">
    <property type="entry name" value="GGDEF"/>
    <property type="match status" value="1"/>
</dbReference>
<keyword evidence="5" id="KW-1185">Reference proteome</keyword>
<organism evidence="4 5">
    <name type="scientific">Teichococcus aestuarii</name>
    <dbReference type="NCBI Taxonomy" id="568898"/>
    <lineage>
        <taxon>Bacteria</taxon>
        <taxon>Pseudomonadati</taxon>
        <taxon>Pseudomonadota</taxon>
        <taxon>Alphaproteobacteria</taxon>
        <taxon>Acetobacterales</taxon>
        <taxon>Roseomonadaceae</taxon>
        <taxon>Roseomonas</taxon>
    </lineage>
</organism>
<dbReference type="PROSITE" id="PS50883">
    <property type="entry name" value="EAL"/>
    <property type="match status" value="1"/>
</dbReference>
<dbReference type="Gene3D" id="3.30.70.270">
    <property type="match status" value="1"/>
</dbReference>
<dbReference type="Gene3D" id="3.20.20.450">
    <property type="entry name" value="EAL domain"/>
    <property type="match status" value="1"/>
</dbReference>
<dbReference type="Proteomes" id="UP000245048">
    <property type="component" value="Unassembled WGS sequence"/>
</dbReference>
<feature type="compositionally biased region" description="Low complexity" evidence="1">
    <location>
        <begin position="49"/>
        <end position="60"/>
    </location>
</feature>
<dbReference type="SMART" id="SM00267">
    <property type="entry name" value="GGDEF"/>
    <property type="match status" value="1"/>
</dbReference>
<dbReference type="InterPro" id="IPR000160">
    <property type="entry name" value="GGDEF_dom"/>
</dbReference>
<dbReference type="InterPro" id="IPR043128">
    <property type="entry name" value="Rev_trsase/Diguanyl_cyclase"/>
</dbReference>
<reference evidence="5" key="1">
    <citation type="submission" date="2017-10" db="EMBL/GenBank/DDBJ databases">
        <authorList>
            <person name="Toshchakov S.V."/>
            <person name="Goeva M.A."/>
        </authorList>
    </citation>
    <scope>NUCLEOTIDE SEQUENCE [LARGE SCALE GENOMIC DNA]</scope>
    <source>
        <strain evidence="5">JR1/69-1-13</strain>
    </source>
</reference>
<evidence type="ECO:0000313" key="4">
    <source>
        <dbReference type="EMBL" id="PWC29110.1"/>
    </source>
</evidence>
<dbReference type="SUPFAM" id="SSF55073">
    <property type="entry name" value="Nucleotide cyclase"/>
    <property type="match status" value="1"/>
</dbReference>
<evidence type="ECO:0000313" key="5">
    <source>
        <dbReference type="Proteomes" id="UP000245048"/>
    </source>
</evidence>
<dbReference type="EMBL" id="PDOA01000004">
    <property type="protein sequence ID" value="PWC29110.1"/>
    <property type="molecule type" value="Genomic_DNA"/>
</dbReference>
<evidence type="ECO:0000259" key="3">
    <source>
        <dbReference type="PROSITE" id="PS50887"/>
    </source>
</evidence>
<feature type="domain" description="EAL" evidence="2">
    <location>
        <begin position="354"/>
        <end position="609"/>
    </location>
</feature>
<comment type="caution">
    <text evidence="4">The sequence shown here is derived from an EMBL/GenBank/DDBJ whole genome shotgun (WGS) entry which is preliminary data.</text>
</comment>
<sequence length="619" mass="66289">MYPAPPEKPRTASSPARPRPPWKAAAAAGPERPREAKTREAKTEEAEAGEAGAGVVKAGGAEAGRRQAGRVEARRALRARWRRLRRETRDLAVVLLAYLVTTALCLRLDAFEALVAFVAAHEAWEIDEWLTALLVLPFACTAYALRRLQDARREAARRRRAEALSRHLAVVDPLTGLPNRRRLMEALALRLESHGAAEAVAVLLIDLDRFKPVNDLHGHATGDRLLQAAAGRLAALARPEDMVARLGGDEFVILATLEAGGPDAAGAADTAARLARRVATALEQPFVLEEQGGGEADRQVQVGASLGIAILHGGPCPPEEALRRADLAMYRAKAEGRGGIRIFEAEMDQRMRARLALEAELRRAIAAEVLVPHFQPLVALGAAPGGSGRLIGFEMLARWPHPVHGLVPPDRFIPLAEETGLIGPLTRQLLRRACRAAAAWPAPLVLAVNVSPLQLRDRTLPAMVAEALAESGLPPARLEIELTESALVENFDLARELLGALKALGIKLSLDDFGTGYSSLRHLRALPFDKIKVDRDFIRDMTQSSESSKIVAAVIGLSHSLGLPAVAEGIEDAGTATRLAEMGCDIGQGWLFGRPVAEAEAARLAAIGPLPEGPARLAG</sequence>
<dbReference type="InterPro" id="IPR035919">
    <property type="entry name" value="EAL_sf"/>
</dbReference>
<dbReference type="PANTHER" id="PTHR44757">
    <property type="entry name" value="DIGUANYLATE CYCLASE DGCP"/>
    <property type="match status" value="1"/>
</dbReference>
<protein>
    <submittedName>
        <fullName evidence="4">GGDEF-domain containing protein</fullName>
    </submittedName>
</protein>
<dbReference type="CDD" id="cd01948">
    <property type="entry name" value="EAL"/>
    <property type="match status" value="1"/>
</dbReference>
<dbReference type="InterPro" id="IPR029787">
    <property type="entry name" value="Nucleotide_cyclase"/>
</dbReference>
<evidence type="ECO:0000259" key="2">
    <source>
        <dbReference type="PROSITE" id="PS50883"/>
    </source>
</evidence>
<accession>A0A2U1V5B7</accession>
<feature type="compositionally biased region" description="Low complexity" evidence="1">
    <location>
        <begin position="11"/>
        <end position="30"/>
    </location>
</feature>
<gene>
    <name evidence="4" type="ORF">CR165_07895</name>
</gene>
<dbReference type="Pfam" id="PF00563">
    <property type="entry name" value="EAL"/>
    <property type="match status" value="1"/>
</dbReference>
<dbReference type="NCBIfam" id="TIGR00254">
    <property type="entry name" value="GGDEF"/>
    <property type="match status" value="1"/>
</dbReference>